<evidence type="ECO:0000313" key="1">
    <source>
        <dbReference type="EMBL" id="SDX22895.1"/>
    </source>
</evidence>
<evidence type="ECO:0000313" key="2">
    <source>
        <dbReference type="Proteomes" id="UP000199118"/>
    </source>
</evidence>
<dbReference type="EMBL" id="FNMZ01000004">
    <property type="protein sequence ID" value="SDX22895.1"/>
    <property type="molecule type" value="Genomic_DNA"/>
</dbReference>
<dbReference type="AlphaFoldDB" id="A0A1H2ZZU8"/>
<dbReference type="STRING" id="356660.SAMN05444336_1045"/>
<accession>A0A1H2ZZU8</accession>
<keyword evidence="2" id="KW-1185">Reference proteome</keyword>
<sequence>MVEQTELFQLPPPSWAVSGDCSVATMFAHRQLREMDKDLRVHARYLHASLRWVSHEPITNTTLRDRFGIDPKNAAAASRIIRDALEAGVIKPVDPSQGKRNARYTPHWA</sequence>
<proteinExistence type="predicted"/>
<dbReference type="OrthoDB" id="9805115at2"/>
<protein>
    <submittedName>
        <fullName evidence="1">Uncharacterized protein</fullName>
    </submittedName>
</protein>
<dbReference type="Proteomes" id="UP000199118">
    <property type="component" value="Unassembled WGS sequence"/>
</dbReference>
<reference evidence="1 2" key="1">
    <citation type="submission" date="2016-10" db="EMBL/GenBank/DDBJ databases">
        <authorList>
            <person name="de Groot N.N."/>
        </authorList>
    </citation>
    <scope>NUCLEOTIDE SEQUENCE [LARGE SCALE GENOMIC DNA]</scope>
    <source>
        <strain evidence="1 2">DSM 17890</strain>
    </source>
</reference>
<organism evidence="1 2">
    <name type="scientific">Albimonas donghaensis</name>
    <dbReference type="NCBI Taxonomy" id="356660"/>
    <lineage>
        <taxon>Bacteria</taxon>
        <taxon>Pseudomonadati</taxon>
        <taxon>Pseudomonadota</taxon>
        <taxon>Alphaproteobacteria</taxon>
        <taxon>Rhodobacterales</taxon>
        <taxon>Paracoccaceae</taxon>
        <taxon>Albimonas</taxon>
    </lineage>
</organism>
<gene>
    <name evidence="1" type="ORF">SAMN05444336_1045</name>
</gene>
<name>A0A1H2ZZU8_9RHOB</name>